<feature type="domain" description="HTH lysR-type" evidence="5">
    <location>
        <begin position="1"/>
        <end position="59"/>
    </location>
</feature>
<dbReference type="SUPFAM" id="SSF53850">
    <property type="entry name" value="Periplasmic binding protein-like II"/>
    <property type="match status" value="1"/>
</dbReference>
<dbReference type="EMBL" id="FNIT01000006">
    <property type="protein sequence ID" value="SDO39370.1"/>
    <property type="molecule type" value="Genomic_DNA"/>
</dbReference>
<proteinExistence type="inferred from homology"/>
<organism evidence="6 7">
    <name type="scientific">Aureimonas jatrophae</name>
    <dbReference type="NCBI Taxonomy" id="1166073"/>
    <lineage>
        <taxon>Bacteria</taxon>
        <taxon>Pseudomonadati</taxon>
        <taxon>Pseudomonadota</taxon>
        <taxon>Alphaproteobacteria</taxon>
        <taxon>Hyphomicrobiales</taxon>
        <taxon>Aurantimonadaceae</taxon>
        <taxon>Aureimonas</taxon>
    </lineage>
</organism>
<keyword evidence="7" id="KW-1185">Reference proteome</keyword>
<keyword evidence="2" id="KW-0805">Transcription regulation</keyword>
<keyword evidence="4" id="KW-0804">Transcription</keyword>
<dbReference type="RefSeq" id="WP_170842593.1">
    <property type="nucleotide sequence ID" value="NZ_FNIT01000006.1"/>
</dbReference>
<dbReference type="InterPro" id="IPR058163">
    <property type="entry name" value="LysR-type_TF_proteobact-type"/>
</dbReference>
<dbReference type="InterPro" id="IPR005119">
    <property type="entry name" value="LysR_subst-bd"/>
</dbReference>
<dbReference type="InterPro" id="IPR036388">
    <property type="entry name" value="WH-like_DNA-bd_sf"/>
</dbReference>
<dbReference type="AlphaFoldDB" id="A0A1H0J782"/>
<evidence type="ECO:0000313" key="6">
    <source>
        <dbReference type="EMBL" id="SDO39370.1"/>
    </source>
</evidence>
<accession>A0A1H0J782</accession>
<evidence type="ECO:0000256" key="2">
    <source>
        <dbReference type="ARBA" id="ARBA00023015"/>
    </source>
</evidence>
<dbReference type="PANTHER" id="PTHR30537:SF5">
    <property type="entry name" value="HTH-TYPE TRANSCRIPTIONAL ACTIVATOR TTDR-RELATED"/>
    <property type="match status" value="1"/>
</dbReference>
<comment type="similarity">
    <text evidence="1">Belongs to the LysR transcriptional regulatory family.</text>
</comment>
<reference evidence="6 7" key="1">
    <citation type="submission" date="2016-10" db="EMBL/GenBank/DDBJ databases">
        <authorList>
            <person name="de Groot N.N."/>
        </authorList>
    </citation>
    <scope>NUCLEOTIDE SEQUENCE [LARGE SCALE GENOMIC DNA]</scope>
    <source>
        <strain evidence="7">L7-484,KACC 16230,DSM 25025</strain>
    </source>
</reference>
<dbReference type="STRING" id="1166073.SAMN05192530_10628"/>
<evidence type="ECO:0000256" key="1">
    <source>
        <dbReference type="ARBA" id="ARBA00009437"/>
    </source>
</evidence>
<dbReference type="PROSITE" id="PS50931">
    <property type="entry name" value="HTH_LYSR"/>
    <property type="match status" value="1"/>
</dbReference>
<protein>
    <submittedName>
        <fullName evidence="6">DNA-binding transcriptional regulator, LysR family</fullName>
    </submittedName>
</protein>
<dbReference type="PANTHER" id="PTHR30537">
    <property type="entry name" value="HTH-TYPE TRANSCRIPTIONAL REGULATOR"/>
    <property type="match status" value="1"/>
</dbReference>
<gene>
    <name evidence="6" type="ORF">SAMN05192530_10628</name>
</gene>
<name>A0A1H0J782_9HYPH</name>
<sequence>MDTLTRMRAFLSVVDAEGFSAASRKTGRSKALLSKYVRELEDELGVLLINRTTRQVALTAAGEVYVSRASAILSDLEALNEEAREATGEAKGSLRVTAARTFGDAELGLSLVEFSAAYPAISLDLHLNDSFVNLVEEGFDVAIRMTRLTDSAMIARRLGSLEFAICATPDFLARHGTPAHPHDIAHMPAVIDSNAKALYNWTFQDPRSGSPIPINVSGRFSANSPYTVRAATLAGLGVALIPEFIVREDIAQGRLVALLDDFVPKDAGIYAVFPHRRHLPARTRVFVDFLATWFRKYEAERLAAAA</sequence>
<dbReference type="Pfam" id="PF00126">
    <property type="entry name" value="HTH_1"/>
    <property type="match status" value="1"/>
</dbReference>
<keyword evidence="3 6" id="KW-0238">DNA-binding</keyword>
<evidence type="ECO:0000313" key="7">
    <source>
        <dbReference type="Proteomes" id="UP000198793"/>
    </source>
</evidence>
<dbReference type="FunFam" id="1.10.10.10:FF:000001">
    <property type="entry name" value="LysR family transcriptional regulator"/>
    <property type="match status" value="1"/>
</dbReference>
<evidence type="ECO:0000259" key="5">
    <source>
        <dbReference type="PROSITE" id="PS50931"/>
    </source>
</evidence>
<evidence type="ECO:0000256" key="3">
    <source>
        <dbReference type="ARBA" id="ARBA00023125"/>
    </source>
</evidence>
<dbReference type="GO" id="GO:0003677">
    <property type="term" value="F:DNA binding"/>
    <property type="evidence" value="ECO:0007669"/>
    <property type="project" value="UniProtKB-KW"/>
</dbReference>
<dbReference type="Pfam" id="PF03466">
    <property type="entry name" value="LysR_substrate"/>
    <property type="match status" value="1"/>
</dbReference>
<dbReference type="SUPFAM" id="SSF46785">
    <property type="entry name" value="Winged helix' DNA-binding domain"/>
    <property type="match status" value="1"/>
</dbReference>
<dbReference type="Gene3D" id="1.10.10.10">
    <property type="entry name" value="Winged helix-like DNA-binding domain superfamily/Winged helix DNA-binding domain"/>
    <property type="match status" value="1"/>
</dbReference>
<dbReference type="InterPro" id="IPR036390">
    <property type="entry name" value="WH_DNA-bd_sf"/>
</dbReference>
<dbReference type="GO" id="GO:0003700">
    <property type="term" value="F:DNA-binding transcription factor activity"/>
    <property type="evidence" value="ECO:0007669"/>
    <property type="project" value="InterPro"/>
</dbReference>
<dbReference type="Proteomes" id="UP000198793">
    <property type="component" value="Unassembled WGS sequence"/>
</dbReference>
<dbReference type="Gene3D" id="3.40.190.290">
    <property type="match status" value="1"/>
</dbReference>
<dbReference type="CDD" id="cd08422">
    <property type="entry name" value="PBP2_CrgA_like"/>
    <property type="match status" value="1"/>
</dbReference>
<dbReference type="InterPro" id="IPR000847">
    <property type="entry name" value="LysR_HTH_N"/>
</dbReference>
<evidence type="ECO:0000256" key="4">
    <source>
        <dbReference type="ARBA" id="ARBA00023163"/>
    </source>
</evidence>